<dbReference type="GO" id="GO:0003848">
    <property type="term" value="F:2-amino-4-hydroxy-6-hydroxymethyldihydropteridine diphosphokinase activity"/>
    <property type="evidence" value="ECO:0007669"/>
    <property type="project" value="UniProtKB-EC"/>
</dbReference>
<sequence length="190" mass="20330">MNTGKQSAPIYIALGANLPLGEWSPRETLARARIALAEAGLGIVSASSDWHSPAWPDPSEPPYVNAVAEIASDQSARAILERLHAIEATFGRKRAVCNEPRPLDLDLIDCRGERTDAPDGLVLPHPRATSRAFVLLPLAEIAPGWSDPVSGQSIIDLIAALPQADRSATYKLQESGKLSPDHLAFEGRGD</sequence>
<accession>Q0APB8</accession>
<comment type="similarity">
    <text evidence="2">Belongs to the HPPK family.</text>
</comment>
<evidence type="ECO:0000256" key="8">
    <source>
        <dbReference type="ARBA" id="ARBA00022840"/>
    </source>
</evidence>
<dbReference type="Gene3D" id="3.30.70.560">
    <property type="entry name" value="7,8-Dihydro-6-hydroxymethylpterin-pyrophosphokinase HPPK"/>
    <property type="match status" value="1"/>
</dbReference>
<dbReference type="RefSeq" id="WP_011643516.1">
    <property type="nucleotide sequence ID" value="NC_008347.1"/>
</dbReference>
<comment type="pathway">
    <text evidence="1">Cofactor biosynthesis; tetrahydrofolate biosynthesis; 2-amino-4-hydroxy-6-hydroxymethyl-7,8-dihydropteridine diphosphate from 7,8-dihydroneopterin triphosphate: step 4/4.</text>
</comment>
<evidence type="ECO:0000256" key="5">
    <source>
        <dbReference type="ARBA" id="ARBA00022679"/>
    </source>
</evidence>
<evidence type="ECO:0000256" key="1">
    <source>
        <dbReference type="ARBA" id="ARBA00005051"/>
    </source>
</evidence>
<keyword evidence="7 14" id="KW-0418">Kinase</keyword>
<gene>
    <name evidence="14" type="ordered locus">Mmar10_1577</name>
</gene>
<evidence type="ECO:0000256" key="7">
    <source>
        <dbReference type="ARBA" id="ARBA00022777"/>
    </source>
</evidence>
<evidence type="ECO:0000256" key="6">
    <source>
        <dbReference type="ARBA" id="ARBA00022741"/>
    </source>
</evidence>
<dbReference type="GO" id="GO:0046654">
    <property type="term" value="P:tetrahydrofolate biosynthetic process"/>
    <property type="evidence" value="ECO:0007669"/>
    <property type="project" value="UniProtKB-UniPathway"/>
</dbReference>
<dbReference type="eggNOG" id="COG0801">
    <property type="taxonomic scope" value="Bacteria"/>
</dbReference>
<comment type="function">
    <text evidence="10">Catalyzes the transfer of pyrophosphate from adenosine triphosphate (ATP) to 6-hydroxymethyl-7,8-dihydropterin, an enzymatic step in folate biosynthesis pathway.</text>
</comment>
<keyword evidence="9" id="KW-0289">Folate biosynthesis</keyword>
<dbReference type="EC" id="2.7.6.3" evidence="3"/>
<evidence type="ECO:0000256" key="12">
    <source>
        <dbReference type="ARBA" id="ARBA00033413"/>
    </source>
</evidence>
<keyword evidence="5" id="KW-0808">Transferase</keyword>
<proteinExistence type="inferred from homology"/>
<name>Q0APB8_MARMM</name>
<reference evidence="14 15" key="1">
    <citation type="submission" date="2006-08" db="EMBL/GenBank/DDBJ databases">
        <title>Complete sequence of Maricaulis maris MCS10.</title>
        <authorList>
            <consortium name="US DOE Joint Genome Institute"/>
            <person name="Copeland A."/>
            <person name="Lucas S."/>
            <person name="Lapidus A."/>
            <person name="Barry K."/>
            <person name="Detter J.C."/>
            <person name="Glavina del Rio T."/>
            <person name="Hammon N."/>
            <person name="Israni S."/>
            <person name="Dalin E."/>
            <person name="Tice H."/>
            <person name="Pitluck S."/>
            <person name="Saunders E."/>
            <person name="Brettin T."/>
            <person name="Bruce D."/>
            <person name="Han C."/>
            <person name="Tapia R."/>
            <person name="Gilna P."/>
            <person name="Schmutz J."/>
            <person name="Larimer F."/>
            <person name="Land M."/>
            <person name="Hauser L."/>
            <person name="Kyrpides N."/>
            <person name="Mikhailova N."/>
            <person name="Viollier P."/>
            <person name="Stephens C."/>
            <person name="Richardson P."/>
        </authorList>
    </citation>
    <scope>NUCLEOTIDE SEQUENCE [LARGE SCALE GENOMIC DNA]</scope>
    <source>
        <strain evidence="14 15">MCS10</strain>
    </source>
</reference>
<evidence type="ECO:0000256" key="3">
    <source>
        <dbReference type="ARBA" id="ARBA00013253"/>
    </source>
</evidence>
<dbReference type="Proteomes" id="UP000001964">
    <property type="component" value="Chromosome"/>
</dbReference>
<dbReference type="AlphaFoldDB" id="Q0APB8"/>
<dbReference type="HOGENOM" id="CLU_097916_3_0_5"/>
<organism evidence="14 15">
    <name type="scientific">Maricaulis maris (strain MCS10)</name>
    <name type="common">Caulobacter maris</name>
    <dbReference type="NCBI Taxonomy" id="394221"/>
    <lineage>
        <taxon>Bacteria</taxon>
        <taxon>Pseudomonadati</taxon>
        <taxon>Pseudomonadota</taxon>
        <taxon>Alphaproteobacteria</taxon>
        <taxon>Maricaulales</taxon>
        <taxon>Maricaulaceae</taxon>
        <taxon>Maricaulis</taxon>
    </lineage>
</organism>
<keyword evidence="6" id="KW-0547">Nucleotide-binding</keyword>
<dbReference type="Pfam" id="PF01288">
    <property type="entry name" value="HPPK"/>
    <property type="match status" value="1"/>
</dbReference>
<dbReference type="NCBIfam" id="TIGR01498">
    <property type="entry name" value="folK"/>
    <property type="match status" value="1"/>
</dbReference>
<dbReference type="InterPro" id="IPR035907">
    <property type="entry name" value="Hppk_sf"/>
</dbReference>
<dbReference type="STRING" id="394221.Mmar10_1577"/>
<evidence type="ECO:0000256" key="9">
    <source>
        <dbReference type="ARBA" id="ARBA00022909"/>
    </source>
</evidence>
<dbReference type="OrthoDB" id="9808041at2"/>
<dbReference type="PANTHER" id="PTHR43071:SF1">
    <property type="entry name" value="2-AMINO-4-HYDROXY-6-HYDROXYMETHYLDIHYDROPTERIDINE PYROPHOSPHOKINASE"/>
    <property type="match status" value="1"/>
</dbReference>
<evidence type="ECO:0000259" key="13">
    <source>
        <dbReference type="Pfam" id="PF01288"/>
    </source>
</evidence>
<keyword evidence="15" id="KW-1185">Reference proteome</keyword>
<dbReference type="KEGG" id="mmr:Mmar10_1577"/>
<protein>
    <recommendedName>
        <fullName evidence="4">2-amino-4-hydroxy-6-hydroxymethyldihydropteridine pyrophosphokinase</fullName>
        <ecNumber evidence="3">2.7.6.3</ecNumber>
    </recommendedName>
    <alternativeName>
        <fullName evidence="11">6-hydroxymethyl-7,8-dihydropterin pyrophosphokinase</fullName>
    </alternativeName>
    <alternativeName>
        <fullName evidence="12">7,8-dihydro-6-hydroxymethylpterin-pyrophosphokinase</fullName>
    </alternativeName>
</protein>
<evidence type="ECO:0000256" key="11">
    <source>
        <dbReference type="ARBA" id="ARBA00029766"/>
    </source>
</evidence>
<evidence type="ECO:0000256" key="10">
    <source>
        <dbReference type="ARBA" id="ARBA00029409"/>
    </source>
</evidence>
<dbReference type="GO" id="GO:0046656">
    <property type="term" value="P:folic acid biosynthetic process"/>
    <property type="evidence" value="ECO:0007669"/>
    <property type="project" value="UniProtKB-KW"/>
</dbReference>
<evidence type="ECO:0000256" key="2">
    <source>
        <dbReference type="ARBA" id="ARBA00005810"/>
    </source>
</evidence>
<dbReference type="InterPro" id="IPR000550">
    <property type="entry name" value="Hppk"/>
</dbReference>
<dbReference type="PANTHER" id="PTHR43071">
    <property type="entry name" value="2-AMINO-4-HYDROXY-6-HYDROXYMETHYLDIHYDROPTERIDINE PYROPHOSPHOKINASE"/>
    <property type="match status" value="1"/>
</dbReference>
<feature type="domain" description="7,8-dihydro-6-hydroxymethylpterin-pyrophosphokinase" evidence="13">
    <location>
        <begin position="11"/>
        <end position="143"/>
    </location>
</feature>
<dbReference type="EMBL" id="CP000449">
    <property type="protein sequence ID" value="ABI65869.1"/>
    <property type="molecule type" value="Genomic_DNA"/>
</dbReference>
<evidence type="ECO:0000256" key="4">
    <source>
        <dbReference type="ARBA" id="ARBA00016218"/>
    </source>
</evidence>
<dbReference type="GO" id="GO:0016301">
    <property type="term" value="F:kinase activity"/>
    <property type="evidence" value="ECO:0007669"/>
    <property type="project" value="UniProtKB-KW"/>
</dbReference>
<dbReference type="CDD" id="cd00483">
    <property type="entry name" value="HPPK"/>
    <property type="match status" value="1"/>
</dbReference>
<dbReference type="SUPFAM" id="SSF55083">
    <property type="entry name" value="6-hydroxymethyl-7,8-dihydropterin pyrophosphokinase, HPPK"/>
    <property type="match status" value="1"/>
</dbReference>
<evidence type="ECO:0000313" key="15">
    <source>
        <dbReference type="Proteomes" id="UP000001964"/>
    </source>
</evidence>
<dbReference type="UniPathway" id="UPA00077">
    <property type="reaction ID" value="UER00155"/>
</dbReference>
<evidence type="ECO:0000313" key="14">
    <source>
        <dbReference type="EMBL" id="ABI65869.1"/>
    </source>
</evidence>
<keyword evidence="8" id="KW-0067">ATP-binding</keyword>
<dbReference type="GO" id="GO:0005524">
    <property type="term" value="F:ATP binding"/>
    <property type="evidence" value="ECO:0007669"/>
    <property type="project" value="UniProtKB-KW"/>
</dbReference>